<reference evidence="2 3" key="1">
    <citation type="journal article" date="2019" name="Sci. Rep.">
        <title>Orb-weaving spider Araneus ventricosus genome elucidates the spidroin gene catalogue.</title>
        <authorList>
            <person name="Kono N."/>
            <person name="Nakamura H."/>
            <person name="Ohtoshi R."/>
            <person name="Moran D.A.P."/>
            <person name="Shinohara A."/>
            <person name="Yoshida Y."/>
            <person name="Fujiwara M."/>
            <person name="Mori M."/>
            <person name="Tomita M."/>
            <person name="Arakawa K."/>
        </authorList>
    </citation>
    <scope>NUCLEOTIDE SEQUENCE [LARGE SCALE GENOMIC DNA]</scope>
</reference>
<proteinExistence type="predicted"/>
<comment type="caution">
    <text evidence="2">The sequence shown here is derived from an EMBL/GenBank/DDBJ whole genome shotgun (WGS) entry which is preliminary data.</text>
</comment>
<name>A0A4Y2SXT5_ARAVE</name>
<feature type="transmembrane region" description="Helical" evidence="1">
    <location>
        <begin position="30"/>
        <end position="52"/>
    </location>
</feature>
<dbReference type="EMBL" id="BGPR01024752">
    <property type="protein sequence ID" value="GBN93067.1"/>
    <property type="molecule type" value="Genomic_DNA"/>
</dbReference>
<evidence type="ECO:0000313" key="2">
    <source>
        <dbReference type="EMBL" id="GBN93067.1"/>
    </source>
</evidence>
<dbReference type="OrthoDB" id="6510087at2759"/>
<dbReference type="AlphaFoldDB" id="A0A4Y2SXT5"/>
<keyword evidence="3" id="KW-1185">Reference proteome</keyword>
<dbReference type="Proteomes" id="UP000499080">
    <property type="component" value="Unassembled WGS sequence"/>
</dbReference>
<keyword evidence="1" id="KW-1133">Transmembrane helix</keyword>
<sequence>MIDYGSVVYGSARPSYLKRLDYVHHQALRLSLGAFLTSPIPSLYAVVVFKLLKRAVVRRRSFDEDRHLQVMQAILVSLPDSYAFQNIPSLGRV</sequence>
<keyword evidence="1" id="KW-0812">Transmembrane</keyword>
<gene>
    <name evidence="2" type="ORF">AVEN_198711_1</name>
</gene>
<protein>
    <submittedName>
        <fullName evidence="2">Uncharacterized protein</fullName>
    </submittedName>
</protein>
<evidence type="ECO:0000256" key="1">
    <source>
        <dbReference type="SAM" id="Phobius"/>
    </source>
</evidence>
<evidence type="ECO:0000313" key="3">
    <source>
        <dbReference type="Proteomes" id="UP000499080"/>
    </source>
</evidence>
<keyword evidence="1" id="KW-0472">Membrane</keyword>
<accession>A0A4Y2SXT5</accession>
<organism evidence="2 3">
    <name type="scientific">Araneus ventricosus</name>
    <name type="common">Orbweaver spider</name>
    <name type="synonym">Epeira ventricosa</name>
    <dbReference type="NCBI Taxonomy" id="182803"/>
    <lineage>
        <taxon>Eukaryota</taxon>
        <taxon>Metazoa</taxon>
        <taxon>Ecdysozoa</taxon>
        <taxon>Arthropoda</taxon>
        <taxon>Chelicerata</taxon>
        <taxon>Arachnida</taxon>
        <taxon>Araneae</taxon>
        <taxon>Araneomorphae</taxon>
        <taxon>Entelegynae</taxon>
        <taxon>Araneoidea</taxon>
        <taxon>Araneidae</taxon>
        <taxon>Araneus</taxon>
    </lineage>
</organism>